<comment type="caution">
    <text evidence="5">The sequence shown here is derived from an EMBL/GenBank/DDBJ whole genome shotgun (WGS) entry which is preliminary data.</text>
</comment>
<dbReference type="InterPro" id="IPR023346">
    <property type="entry name" value="Lysozyme-like_dom_sf"/>
</dbReference>
<feature type="signal peptide" evidence="3">
    <location>
        <begin position="1"/>
        <end position="21"/>
    </location>
</feature>
<sequence>MKLTRLACYCALLLSVPLSHATNDPFAELDAAVAEANKPQSELEAEYEAFVVEYMAEYQTWRSEYLKEFDEYRAQVIAKWGDGIVSQSHVNVAYSEDKEARTIVDFEKNEARVALLVDSDTSPEQVKQQLEQAASKALAQGESLLTEAVGAAKELPVGEVVEASVSFAKDVEVAAKKVIVEQSRAQLQEIDKESEALLNKSQEISADLVESITIKKKEQLIAQTKERLESLEKTYDEARAKASVLTKKKVVEYRIQLPANGIGKRAAKFVDFAEKESERFQIPAALVMAIMHSESSFNPKAKSPIPAYGLMQIVPTTAGHDVNARIRNINAPMQPDELYLADVNVETGAAYLNILDKSYLKSITDPQSRLYCTIAAYNTGAGNVAKAFNTDGSRNIRKAAKVINTLSPDEVYQKLLQNLPYDETKNYLKKVTSRIALYEQHAS</sequence>
<feature type="domain" description="Transglycosylase SLT" evidence="4">
    <location>
        <begin position="273"/>
        <end position="398"/>
    </location>
</feature>
<dbReference type="InterPro" id="IPR000189">
    <property type="entry name" value="Transglyc_AS"/>
</dbReference>
<gene>
    <name evidence="5" type="ORF">R2X38_17165</name>
</gene>
<dbReference type="Proteomes" id="UP001186452">
    <property type="component" value="Unassembled WGS sequence"/>
</dbReference>
<comment type="similarity">
    <text evidence="1">Belongs to the transglycosylase Slt family.</text>
</comment>
<dbReference type="RefSeq" id="WP_317523548.1">
    <property type="nucleotide sequence ID" value="NZ_JAWJZI010000007.1"/>
</dbReference>
<keyword evidence="3" id="KW-0732">Signal</keyword>
<name>A0ABU3ZKW1_9GAMM</name>
<accession>A0ABU3ZKW1</accession>
<dbReference type="CDD" id="cd16893">
    <property type="entry name" value="LT_MltC_MltE"/>
    <property type="match status" value="1"/>
</dbReference>
<evidence type="ECO:0000256" key="2">
    <source>
        <dbReference type="SAM" id="Coils"/>
    </source>
</evidence>
<protein>
    <submittedName>
        <fullName evidence="5">Transglycosylase SLT domain-containing protein</fullName>
    </submittedName>
</protein>
<evidence type="ECO:0000256" key="3">
    <source>
        <dbReference type="SAM" id="SignalP"/>
    </source>
</evidence>
<dbReference type="PANTHER" id="PTHR37423:SF2">
    <property type="entry name" value="MEMBRANE-BOUND LYTIC MUREIN TRANSGLYCOSYLASE C"/>
    <property type="match status" value="1"/>
</dbReference>
<dbReference type="Gene3D" id="1.10.530.10">
    <property type="match status" value="1"/>
</dbReference>
<keyword evidence="6" id="KW-1185">Reference proteome</keyword>
<dbReference type="Pfam" id="PF01464">
    <property type="entry name" value="SLT"/>
    <property type="match status" value="1"/>
</dbReference>
<feature type="chain" id="PRO_5046236320" evidence="3">
    <location>
        <begin position="22"/>
        <end position="443"/>
    </location>
</feature>
<dbReference type="PANTHER" id="PTHR37423">
    <property type="entry name" value="SOLUBLE LYTIC MUREIN TRANSGLYCOSYLASE-RELATED"/>
    <property type="match status" value="1"/>
</dbReference>
<proteinExistence type="inferred from homology"/>
<dbReference type="EMBL" id="JAWJZI010000007">
    <property type="protein sequence ID" value="MDV5170737.1"/>
    <property type="molecule type" value="Genomic_DNA"/>
</dbReference>
<keyword evidence="2" id="KW-0175">Coiled coil</keyword>
<dbReference type="PROSITE" id="PS00922">
    <property type="entry name" value="TRANSGLYCOSYLASE"/>
    <property type="match status" value="1"/>
</dbReference>
<dbReference type="InterPro" id="IPR008258">
    <property type="entry name" value="Transglycosylase_SLT_dom_1"/>
</dbReference>
<organism evidence="5 6">
    <name type="scientific">Photobacterium rosenbergii</name>
    <dbReference type="NCBI Taxonomy" id="294936"/>
    <lineage>
        <taxon>Bacteria</taxon>
        <taxon>Pseudomonadati</taxon>
        <taxon>Pseudomonadota</taxon>
        <taxon>Gammaproteobacteria</taxon>
        <taxon>Vibrionales</taxon>
        <taxon>Vibrionaceae</taxon>
        <taxon>Photobacterium</taxon>
    </lineage>
</organism>
<reference evidence="5 6" key="1">
    <citation type="submission" date="2023-10" db="EMBL/GenBank/DDBJ databases">
        <title>Marine bacteria isolated from horseshoe crab.</title>
        <authorList>
            <person name="Cheng T.H."/>
        </authorList>
    </citation>
    <scope>NUCLEOTIDE SEQUENCE [LARGE SCALE GENOMIC DNA]</scope>
    <source>
        <strain evidence="5 6">HSC6</strain>
    </source>
</reference>
<evidence type="ECO:0000256" key="1">
    <source>
        <dbReference type="ARBA" id="ARBA00007734"/>
    </source>
</evidence>
<feature type="coiled-coil region" evidence="2">
    <location>
        <begin position="180"/>
        <end position="248"/>
    </location>
</feature>
<evidence type="ECO:0000313" key="5">
    <source>
        <dbReference type="EMBL" id="MDV5170737.1"/>
    </source>
</evidence>
<dbReference type="SUPFAM" id="SSF53955">
    <property type="entry name" value="Lysozyme-like"/>
    <property type="match status" value="1"/>
</dbReference>
<evidence type="ECO:0000313" key="6">
    <source>
        <dbReference type="Proteomes" id="UP001186452"/>
    </source>
</evidence>
<evidence type="ECO:0000259" key="4">
    <source>
        <dbReference type="Pfam" id="PF01464"/>
    </source>
</evidence>